<dbReference type="RefSeq" id="WP_308448195.1">
    <property type="nucleotide sequence ID" value="NZ_JAJEQC010000001.1"/>
</dbReference>
<sequence>MGRLKYIFHCILHMDYKSLFDTVKTVHEVSGKNRIWLFFDIIKCGFKYGAGYKDYLLCAFYDLSDKQRATYVTRGINNSIVKSLNDPAYYHIFDNKSEFYTTFAEYLHREWLHFSKCTKEQFLDFMQDKDEIICKPDDASCGVGVEKLKKADYATLDAMYEDLKKKGADVIEEVVIQHPDMNRINPGSVNTIRVYTVLSDGVSNVVYACIRMGNSDRPVDNINAGGMYSPIDLETGKIACAACDKQRIVYERHPRSGCLLKGYQIPYWDKVMDICREAAHKVPQMGYIGWDVAITKDGPLFIEANNMPGHDAFPQMPLQAPDKIGILPVFQKYIKGL</sequence>
<feature type="domain" description="Alpha-L-glutamate ligase-related protein ATP-grasp" evidence="1">
    <location>
        <begin position="145"/>
        <end position="316"/>
    </location>
</feature>
<keyword evidence="3" id="KW-1185">Reference proteome</keyword>
<organism evidence="2 3">
    <name type="scientific">Hominenteromicrobium mulieris</name>
    <dbReference type="NCBI Taxonomy" id="2885357"/>
    <lineage>
        <taxon>Bacteria</taxon>
        <taxon>Bacillati</taxon>
        <taxon>Bacillota</taxon>
        <taxon>Clostridia</taxon>
        <taxon>Eubacteriales</taxon>
        <taxon>Oscillospiraceae</taxon>
        <taxon>Hominenteromicrobium</taxon>
    </lineage>
</organism>
<dbReference type="AlphaFoldDB" id="A0AAE3AF15"/>
<dbReference type="Proteomes" id="UP001199424">
    <property type="component" value="Unassembled WGS sequence"/>
</dbReference>
<gene>
    <name evidence="2" type="ORF">LKD31_00780</name>
</gene>
<dbReference type="Gene3D" id="3.30.470.20">
    <property type="entry name" value="ATP-grasp fold, B domain"/>
    <property type="match status" value="1"/>
</dbReference>
<comment type="caution">
    <text evidence="2">The sequence shown here is derived from an EMBL/GenBank/DDBJ whole genome shotgun (WGS) entry which is preliminary data.</text>
</comment>
<accession>A0AAE3AF15</accession>
<dbReference type="Pfam" id="PF14397">
    <property type="entry name" value="ATPgrasp_ST"/>
    <property type="match status" value="1"/>
</dbReference>
<protein>
    <recommendedName>
        <fullName evidence="1">Alpha-L-glutamate ligase-related protein ATP-grasp domain-containing protein</fullName>
    </recommendedName>
</protein>
<dbReference type="SUPFAM" id="SSF56059">
    <property type="entry name" value="Glutathione synthetase ATP-binding domain-like"/>
    <property type="match status" value="1"/>
</dbReference>
<evidence type="ECO:0000313" key="3">
    <source>
        <dbReference type="Proteomes" id="UP001199424"/>
    </source>
</evidence>
<dbReference type="InterPro" id="IPR039523">
    <property type="entry name" value="RimK-rel_E_lig_ATP-grasp"/>
</dbReference>
<dbReference type="EMBL" id="JAJEQC010000001">
    <property type="protein sequence ID" value="MCC2135554.1"/>
    <property type="molecule type" value="Genomic_DNA"/>
</dbReference>
<evidence type="ECO:0000259" key="1">
    <source>
        <dbReference type="Pfam" id="PF14397"/>
    </source>
</evidence>
<proteinExistence type="predicted"/>
<evidence type="ECO:0000313" key="2">
    <source>
        <dbReference type="EMBL" id="MCC2135554.1"/>
    </source>
</evidence>
<name>A0AAE3AF15_9FIRM</name>
<reference evidence="2" key="1">
    <citation type="submission" date="2021-10" db="EMBL/GenBank/DDBJ databases">
        <title>Anaerobic single-cell dispensing facilitates the cultivation of human gut bacteria.</title>
        <authorList>
            <person name="Afrizal A."/>
        </authorList>
    </citation>
    <scope>NUCLEOTIDE SEQUENCE</scope>
    <source>
        <strain evidence="2">CLA-AA-H250</strain>
    </source>
</reference>